<sequence>MKKVQSISFQIDVTALQKNRLLTLYKRLLKNRALTRFCREAFIEKADRYLNGLDQSYAQLNKCIKAKGIEYVLEAIQEKEAGVPKTDVSSTDVSSTGVSRTDESVIQKVAEEIKLAIINELQKESSPSTQPINSTRAQNPANSKLHAASHKKTITATKGNKDVFQDKPDLEKLKALLS</sequence>
<dbReference type="RefSeq" id="WP_379290884.1">
    <property type="nucleotide sequence ID" value="NZ_JBHTIU010000087.1"/>
</dbReference>
<comment type="caution">
    <text evidence="2">The sequence shown here is derived from an EMBL/GenBank/DDBJ whole genome shotgun (WGS) entry which is preliminary data.</text>
</comment>
<evidence type="ECO:0000256" key="1">
    <source>
        <dbReference type="SAM" id="MobiDB-lite"/>
    </source>
</evidence>
<organism evidence="2 3">
    <name type="scientific">Paenibacillus residui</name>
    <dbReference type="NCBI Taxonomy" id="629724"/>
    <lineage>
        <taxon>Bacteria</taxon>
        <taxon>Bacillati</taxon>
        <taxon>Bacillota</taxon>
        <taxon>Bacilli</taxon>
        <taxon>Bacillales</taxon>
        <taxon>Paenibacillaceae</taxon>
        <taxon>Paenibacillus</taxon>
    </lineage>
</organism>
<gene>
    <name evidence="2" type="ORF">ACFQ03_21555</name>
</gene>
<feature type="compositionally biased region" description="Polar residues" evidence="1">
    <location>
        <begin position="124"/>
        <end position="142"/>
    </location>
</feature>
<accession>A0ABW3DET6</accession>
<evidence type="ECO:0000313" key="3">
    <source>
        <dbReference type="Proteomes" id="UP001597120"/>
    </source>
</evidence>
<keyword evidence="3" id="KW-1185">Reference proteome</keyword>
<name>A0ABW3DET6_9BACL</name>
<reference evidence="3" key="1">
    <citation type="journal article" date="2019" name="Int. J. Syst. Evol. Microbiol.">
        <title>The Global Catalogue of Microorganisms (GCM) 10K type strain sequencing project: providing services to taxonomists for standard genome sequencing and annotation.</title>
        <authorList>
            <consortium name="The Broad Institute Genomics Platform"/>
            <consortium name="The Broad Institute Genome Sequencing Center for Infectious Disease"/>
            <person name="Wu L."/>
            <person name="Ma J."/>
        </authorList>
    </citation>
    <scope>NUCLEOTIDE SEQUENCE [LARGE SCALE GENOMIC DNA]</scope>
    <source>
        <strain evidence="3">CCUG 57263</strain>
    </source>
</reference>
<evidence type="ECO:0000313" key="2">
    <source>
        <dbReference type="EMBL" id="MFD0871720.1"/>
    </source>
</evidence>
<feature type="region of interest" description="Disordered" evidence="1">
    <location>
        <begin position="124"/>
        <end position="165"/>
    </location>
</feature>
<protein>
    <submittedName>
        <fullName evidence="2">Uncharacterized protein</fullName>
    </submittedName>
</protein>
<dbReference type="Proteomes" id="UP001597120">
    <property type="component" value="Unassembled WGS sequence"/>
</dbReference>
<dbReference type="EMBL" id="JBHTIU010000087">
    <property type="protein sequence ID" value="MFD0871720.1"/>
    <property type="molecule type" value="Genomic_DNA"/>
</dbReference>
<proteinExistence type="predicted"/>